<evidence type="ECO:0000259" key="1">
    <source>
        <dbReference type="SMART" id="SM00502"/>
    </source>
</evidence>
<evidence type="ECO:0000313" key="3">
    <source>
        <dbReference type="Proteomes" id="UP000762676"/>
    </source>
</evidence>
<dbReference type="EMBL" id="BMAT01003772">
    <property type="protein sequence ID" value="GFR61903.1"/>
    <property type="molecule type" value="Genomic_DNA"/>
</dbReference>
<sequence>MEHMGHITVILSEAVPEHKHTLTSLVSKVRQLTPEIERAVEDVEDVCKQLELNTLSAEVKISTLFSDLSAMLEDRKQEMLSELAQASSVKENVLLEQKHSLEDQLARMERCCSITEDTLKSGKDTDIVMVKKEMTGKVRDSFLLSSLRFDFQSFTDTFPMTTANRSNVGNFKLEKALLKTQPSFSV</sequence>
<reference evidence="2 3" key="1">
    <citation type="journal article" date="2021" name="Elife">
        <title>Chloroplast acquisition without the gene transfer in kleptoplastic sea slugs, Plakobranchus ocellatus.</title>
        <authorList>
            <person name="Maeda T."/>
            <person name="Takahashi S."/>
            <person name="Yoshida T."/>
            <person name="Shimamura S."/>
            <person name="Takaki Y."/>
            <person name="Nagai Y."/>
            <person name="Toyoda A."/>
            <person name="Suzuki Y."/>
            <person name="Arimoto A."/>
            <person name="Ishii H."/>
            <person name="Satoh N."/>
            <person name="Nishiyama T."/>
            <person name="Hasebe M."/>
            <person name="Maruyama T."/>
            <person name="Minagawa J."/>
            <person name="Obokata J."/>
            <person name="Shigenobu S."/>
        </authorList>
    </citation>
    <scope>NUCLEOTIDE SEQUENCE [LARGE SCALE GENOMIC DNA]</scope>
</reference>
<gene>
    <name evidence="2" type="ORF">ElyMa_001857400</name>
</gene>
<dbReference type="SMART" id="SM00502">
    <property type="entry name" value="BBC"/>
    <property type="match status" value="1"/>
</dbReference>
<keyword evidence="3" id="KW-1185">Reference proteome</keyword>
<accession>A0AAV4ELL7</accession>
<organism evidence="2 3">
    <name type="scientific">Elysia marginata</name>
    <dbReference type="NCBI Taxonomy" id="1093978"/>
    <lineage>
        <taxon>Eukaryota</taxon>
        <taxon>Metazoa</taxon>
        <taxon>Spiralia</taxon>
        <taxon>Lophotrochozoa</taxon>
        <taxon>Mollusca</taxon>
        <taxon>Gastropoda</taxon>
        <taxon>Heterobranchia</taxon>
        <taxon>Euthyneura</taxon>
        <taxon>Panpulmonata</taxon>
        <taxon>Sacoglossa</taxon>
        <taxon>Placobranchoidea</taxon>
        <taxon>Plakobranchidae</taxon>
        <taxon>Elysia</taxon>
    </lineage>
</organism>
<protein>
    <submittedName>
        <fullName evidence="2">Tripartite motif-containing protein 2</fullName>
    </submittedName>
</protein>
<dbReference type="PANTHER" id="PTHR25462:SF296">
    <property type="entry name" value="MEIOTIC P26, ISOFORM F"/>
    <property type="match status" value="1"/>
</dbReference>
<feature type="domain" description="B-box C-terminal" evidence="1">
    <location>
        <begin position="18"/>
        <end position="144"/>
    </location>
</feature>
<dbReference type="InterPro" id="IPR047153">
    <property type="entry name" value="TRIM45/56/19-like"/>
</dbReference>
<dbReference type="AlphaFoldDB" id="A0AAV4ELL7"/>
<dbReference type="PANTHER" id="PTHR25462">
    <property type="entry name" value="BONUS, ISOFORM C-RELATED"/>
    <property type="match status" value="1"/>
</dbReference>
<name>A0AAV4ELL7_9GAST</name>
<dbReference type="InterPro" id="IPR003649">
    <property type="entry name" value="Bbox_C"/>
</dbReference>
<evidence type="ECO:0000313" key="2">
    <source>
        <dbReference type="EMBL" id="GFR61903.1"/>
    </source>
</evidence>
<proteinExistence type="predicted"/>
<dbReference type="GO" id="GO:0061630">
    <property type="term" value="F:ubiquitin protein ligase activity"/>
    <property type="evidence" value="ECO:0007669"/>
    <property type="project" value="TreeGrafter"/>
</dbReference>
<dbReference type="Proteomes" id="UP000762676">
    <property type="component" value="Unassembled WGS sequence"/>
</dbReference>
<comment type="caution">
    <text evidence="2">The sequence shown here is derived from an EMBL/GenBank/DDBJ whole genome shotgun (WGS) entry which is preliminary data.</text>
</comment>
<dbReference type="GO" id="GO:0005654">
    <property type="term" value="C:nucleoplasm"/>
    <property type="evidence" value="ECO:0007669"/>
    <property type="project" value="TreeGrafter"/>
</dbReference>